<accession>A0A2R5GFN7</accession>
<feature type="compositionally biased region" description="Basic and acidic residues" evidence="1">
    <location>
        <begin position="389"/>
        <end position="429"/>
    </location>
</feature>
<dbReference type="AlphaFoldDB" id="A0A2R5GFN7"/>
<dbReference type="EMBL" id="BEYU01000053">
    <property type="protein sequence ID" value="GBG29129.1"/>
    <property type="molecule type" value="Genomic_DNA"/>
</dbReference>
<gene>
    <name evidence="3" type="ORF">FCC1311_053522</name>
</gene>
<evidence type="ECO:0000313" key="3">
    <source>
        <dbReference type="EMBL" id="GBG29129.1"/>
    </source>
</evidence>
<name>A0A2R5GFN7_9STRA</name>
<dbReference type="GO" id="GO:0000027">
    <property type="term" value="P:ribosomal large subunit assembly"/>
    <property type="evidence" value="ECO:0007669"/>
    <property type="project" value="TreeGrafter"/>
</dbReference>
<dbReference type="GO" id="GO:0030687">
    <property type="term" value="C:preribosome, large subunit precursor"/>
    <property type="evidence" value="ECO:0007669"/>
    <property type="project" value="TreeGrafter"/>
</dbReference>
<dbReference type="GO" id="GO:0006364">
    <property type="term" value="P:rRNA processing"/>
    <property type="evidence" value="ECO:0007669"/>
    <property type="project" value="InterPro"/>
</dbReference>
<dbReference type="InterPro" id="IPR045112">
    <property type="entry name" value="PPAN-like"/>
</dbReference>
<dbReference type="PANTHER" id="PTHR12661:SF5">
    <property type="entry name" value="SUPPRESSOR OF SWI4 1 HOMOLOG"/>
    <property type="match status" value="1"/>
</dbReference>
<evidence type="ECO:0000256" key="1">
    <source>
        <dbReference type="SAM" id="MobiDB-lite"/>
    </source>
</evidence>
<evidence type="ECO:0000313" key="4">
    <source>
        <dbReference type="Proteomes" id="UP000241890"/>
    </source>
</evidence>
<feature type="compositionally biased region" description="Basic and acidic residues" evidence="1">
    <location>
        <begin position="442"/>
        <end position="457"/>
    </location>
</feature>
<protein>
    <submittedName>
        <fullName evidence="3">Suppressor of SWI4 1-like</fullName>
    </submittedName>
</protein>
<dbReference type="Pfam" id="PF04427">
    <property type="entry name" value="Brix"/>
    <property type="match status" value="1"/>
</dbReference>
<sequence length="457" mass="51650">MPRRGKRRVKTRTHVPVASAGKKLSAGAAAKALLAPVDAKKLKEQEEARERPHTTNFSKDAEGKDVPRSIVVRHGRAGGHLTDLVEDLRKVMGPYTATKLRERRNAVLKDYVMAAGPLGVSHLLVVSQATSSPTLRVTRLPHGPTLAFRIARYTLSNPLRKAQRRVYDPDLALQHPPLVVLNNFEESILAEKRHLKVVSLAFQSMFPAINVKTVRLADCKRVLLLHLNEEDESIEVRHFMVRTKPRGVTRQVKAVLRAKLPNMSTAKDIGDMLEMQTGYPTSESEFEDDEACVNLDPRKQLGQVHQNTRLIQKHKMRKIRDKFEKSSGTAGRAAASEQNQSVVRLSEIGPRMTLELVKVEDGVFGGEVQYHRYNERTKDEIVELRQMHEERKRVKEERKAIQEANVERKRKEKEDKLARRAEKRKRAEEAQEASAAGGGQTADKKLSGKEQAKRSKK</sequence>
<keyword evidence="4" id="KW-1185">Reference proteome</keyword>
<proteinExistence type="predicted"/>
<feature type="compositionally biased region" description="Basic residues" evidence="1">
    <location>
        <begin position="1"/>
        <end position="13"/>
    </location>
</feature>
<reference evidence="3 4" key="1">
    <citation type="submission" date="2017-12" db="EMBL/GenBank/DDBJ databases">
        <title>Sequencing, de novo assembly and annotation of complete genome of a new Thraustochytrid species, strain FCC1311.</title>
        <authorList>
            <person name="Sedici K."/>
            <person name="Godart F."/>
            <person name="Aiese Cigliano R."/>
            <person name="Sanseverino W."/>
            <person name="Barakat M."/>
            <person name="Ortet P."/>
            <person name="Marechal E."/>
            <person name="Cagnac O."/>
            <person name="Amato A."/>
        </authorList>
    </citation>
    <scope>NUCLEOTIDE SEQUENCE [LARGE SCALE GENOMIC DNA]</scope>
</reference>
<feature type="region of interest" description="Disordered" evidence="1">
    <location>
        <begin position="389"/>
        <end position="457"/>
    </location>
</feature>
<comment type="caution">
    <text evidence="3">The sequence shown here is derived from an EMBL/GenBank/DDBJ whole genome shotgun (WGS) entry which is preliminary data.</text>
</comment>
<dbReference type="PROSITE" id="PS50833">
    <property type="entry name" value="BRIX"/>
    <property type="match status" value="1"/>
</dbReference>
<dbReference type="SMART" id="SM00879">
    <property type="entry name" value="Brix"/>
    <property type="match status" value="1"/>
</dbReference>
<organism evidence="3 4">
    <name type="scientific">Hondaea fermentalgiana</name>
    <dbReference type="NCBI Taxonomy" id="2315210"/>
    <lineage>
        <taxon>Eukaryota</taxon>
        <taxon>Sar</taxon>
        <taxon>Stramenopiles</taxon>
        <taxon>Bigyra</taxon>
        <taxon>Labyrinthulomycetes</taxon>
        <taxon>Thraustochytrida</taxon>
        <taxon>Thraustochytriidae</taxon>
        <taxon>Hondaea</taxon>
    </lineage>
</organism>
<feature type="region of interest" description="Disordered" evidence="1">
    <location>
        <begin position="43"/>
        <end position="66"/>
    </location>
</feature>
<dbReference type="PANTHER" id="PTHR12661">
    <property type="entry name" value="PETER PAN-RELATED"/>
    <property type="match status" value="1"/>
</dbReference>
<dbReference type="InParanoid" id="A0A2R5GFN7"/>
<dbReference type="InterPro" id="IPR007109">
    <property type="entry name" value="Brix"/>
</dbReference>
<dbReference type="Proteomes" id="UP000241890">
    <property type="component" value="Unassembled WGS sequence"/>
</dbReference>
<feature type="domain" description="Brix" evidence="2">
    <location>
        <begin position="67"/>
        <end position="365"/>
    </location>
</feature>
<evidence type="ECO:0000259" key="2">
    <source>
        <dbReference type="PROSITE" id="PS50833"/>
    </source>
</evidence>
<dbReference type="GO" id="GO:0019843">
    <property type="term" value="F:rRNA binding"/>
    <property type="evidence" value="ECO:0007669"/>
    <property type="project" value="InterPro"/>
</dbReference>
<dbReference type="OrthoDB" id="10261452at2759"/>
<feature type="region of interest" description="Disordered" evidence="1">
    <location>
        <begin position="1"/>
        <end position="22"/>
    </location>
</feature>